<proteinExistence type="predicted"/>
<evidence type="ECO:0000313" key="2">
    <source>
        <dbReference type="EMBL" id="MBV2132871.1"/>
    </source>
</evidence>
<organism evidence="2 3">
    <name type="scientific">Geopseudomonas aromaticivorans</name>
    <dbReference type="NCBI Taxonomy" id="2849492"/>
    <lineage>
        <taxon>Bacteria</taxon>
        <taxon>Pseudomonadati</taxon>
        <taxon>Pseudomonadota</taxon>
        <taxon>Gammaproteobacteria</taxon>
        <taxon>Pseudomonadales</taxon>
        <taxon>Pseudomonadaceae</taxon>
        <taxon>Geopseudomonas</taxon>
    </lineage>
</organism>
<protein>
    <submittedName>
        <fullName evidence="2">Ribonuclease E inhibitor RraB</fullName>
    </submittedName>
</protein>
<name>A0ABS6MVM5_9GAMM</name>
<evidence type="ECO:0000259" key="1">
    <source>
        <dbReference type="Pfam" id="PF06877"/>
    </source>
</evidence>
<dbReference type="InterPro" id="IPR009671">
    <property type="entry name" value="RraB_dom"/>
</dbReference>
<evidence type="ECO:0000313" key="3">
    <source>
        <dbReference type="Proteomes" id="UP000813068"/>
    </source>
</evidence>
<dbReference type="Proteomes" id="UP000813068">
    <property type="component" value="Unassembled WGS sequence"/>
</dbReference>
<dbReference type="RefSeq" id="WP_217681337.1">
    <property type="nucleotide sequence ID" value="NZ_JAHRGL010000019.1"/>
</dbReference>
<feature type="domain" description="Regulator of ribonuclease activity B" evidence="1">
    <location>
        <begin position="5"/>
        <end position="102"/>
    </location>
</feature>
<gene>
    <name evidence="2" type="ORF">KRX52_08670</name>
</gene>
<dbReference type="EMBL" id="JAHRGL010000019">
    <property type="protein sequence ID" value="MBV2132871.1"/>
    <property type="molecule type" value="Genomic_DNA"/>
</dbReference>
<reference evidence="2 3" key="1">
    <citation type="submission" date="2021-06" db="EMBL/GenBank/DDBJ databases">
        <title>Differences between aerobic and microaerobic xylene degrading microbial communities.</title>
        <authorList>
            <person name="Banerjee S."/>
            <person name="Tancsics A."/>
        </authorList>
    </citation>
    <scope>NUCLEOTIDE SEQUENCE [LARGE SCALE GENOMIC DNA]</scope>
    <source>
        <strain evidence="2 3">MAP12</strain>
    </source>
</reference>
<dbReference type="Pfam" id="PF06877">
    <property type="entry name" value="RraB"/>
    <property type="match status" value="1"/>
</dbReference>
<comment type="caution">
    <text evidence="2">The sequence shown here is derived from an EMBL/GenBank/DDBJ whole genome shotgun (WGS) entry which is preliminary data.</text>
</comment>
<sequence length="105" mass="12206">MQFPNDENGDVLRRMQNSGFDFNKEHVFDYYHTFESRTSAEQFAAMLHGHKIHAEVQPNKKNLWDVVVKIMHAPTHSEITEWESDLEVVANKFGGLKDGWGVMQE</sequence>
<accession>A0ABS6MVM5</accession>
<keyword evidence="3" id="KW-1185">Reference proteome</keyword>